<evidence type="ECO:0000313" key="5">
    <source>
        <dbReference type="EMBL" id="RJF37421.1"/>
    </source>
</evidence>
<feature type="domain" description="HTH araC/xylS-type" evidence="4">
    <location>
        <begin position="10"/>
        <end position="109"/>
    </location>
</feature>
<sequence>MKTKQQQRIELVCDYISQHLDEPLSLETLSEVACCSKYHFHRLFVAGVGLSVTKYAQLARLKRASFRLAFEHQLKIIDVALEAQFDSPEAFSRAFKRTFRQSPSEFRSKPNWPNWHSQFEFSLPDKKVCPMNVNIVDFKAQPVALLTHQGAANTLMNTAAQFIEWRKESGFSPVKTSNTYGIPYSDPATTEDHAFRFDFAGSITSPITENPQGVRNGEIPAGRCAVVRHNGSHDTISDTVYYLYREWLVQSGEEVRDFPCFFHYLNLIHEVDECDLQTDIYLPIK</sequence>
<dbReference type="PANTHER" id="PTHR40055:SF1">
    <property type="entry name" value="TRANSCRIPTIONAL REGULATOR YGIV-RELATED"/>
    <property type="match status" value="1"/>
</dbReference>
<dbReference type="Pfam" id="PF12833">
    <property type="entry name" value="HTH_18"/>
    <property type="match status" value="1"/>
</dbReference>
<evidence type="ECO:0000256" key="1">
    <source>
        <dbReference type="ARBA" id="ARBA00023015"/>
    </source>
</evidence>
<reference evidence="5 6" key="1">
    <citation type="submission" date="2018-09" db="EMBL/GenBank/DDBJ databases">
        <title>Identification of marine bacteria producing industrial enzymes.</title>
        <authorList>
            <person name="Cheng T.H."/>
            <person name="Saidin J."/>
            <person name="Muhd D.D."/>
            <person name="Isa M.N.M."/>
            <person name="Bakar M.F.A."/>
            <person name="Ismail N."/>
        </authorList>
    </citation>
    <scope>NUCLEOTIDE SEQUENCE [LARGE SCALE GENOMIC DNA]</scope>
    <source>
        <strain evidence="5 6">MNAD 1.6</strain>
    </source>
</reference>
<dbReference type="SUPFAM" id="SSF55136">
    <property type="entry name" value="Probable bacterial effector-binding domain"/>
    <property type="match status" value="1"/>
</dbReference>
<protein>
    <submittedName>
        <fullName evidence="5">Helix-turn-helix domain-containing protein</fullName>
    </submittedName>
</protein>
<dbReference type="InterPro" id="IPR050908">
    <property type="entry name" value="SmbC-like"/>
</dbReference>
<dbReference type="PROSITE" id="PS01124">
    <property type="entry name" value="HTH_ARAC_FAMILY_2"/>
    <property type="match status" value="1"/>
</dbReference>
<keyword evidence="1" id="KW-0805">Transcription regulation</keyword>
<dbReference type="GO" id="GO:0043565">
    <property type="term" value="F:sequence-specific DNA binding"/>
    <property type="evidence" value="ECO:0007669"/>
    <property type="project" value="InterPro"/>
</dbReference>
<dbReference type="InterPro" id="IPR009057">
    <property type="entry name" value="Homeodomain-like_sf"/>
</dbReference>
<dbReference type="GO" id="GO:0003700">
    <property type="term" value="F:DNA-binding transcription factor activity"/>
    <property type="evidence" value="ECO:0007669"/>
    <property type="project" value="InterPro"/>
</dbReference>
<dbReference type="SMART" id="SM00342">
    <property type="entry name" value="HTH_ARAC"/>
    <property type="match status" value="1"/>
</dbReference>
<evidence type="ECO:0000259" key="4">
    <source>
        <dbReference type="PROSITE" id="PS01124"/>
    </source>
</evidence>
<dbReference type="InterPro" id="IPR018060">
    <property type="entry name" value="HTH_AraC"/>
</dbReference>
<dbReference type="InterPro" id="IPR010499">
    <property type="entry name" value="AraC_E-bd"/>
</dbReference>
<evidence type="ECO:0000256" key="2">
    <source>
        <dbReference type="ARBA" id="ARBA00023125"/>
    </source>
</evidence>
<gene>
    <name evidence="5" type="ORF">D4741_04940</name>
</gene>
<dbReference type="Proteomes" id="UP000265938">
    <property type="component" value="Unassembled WGS sequence"/>
</dbReference>
<accession>A0A3A3ETK6</accession>
<dbReference type="SUPFAM" id="SSF46689">
    <property type="entry name" value="Homeodomain-like"/>
    <property type="match status" value="2"/>
</dbReference>
<organism evidence="5 6">
    <name type="scientific">Pseudoalteromonas gelatinilytica</name>
    <dbReference type="NCBI Taxonomy" id="1703256"/>
    <lineage>
        <taxon>Bacteria</taxon>
        <taxon>Pseudomonadati</taxon>
        <taxon>Pseudomonadota</taxon>
        <taxon>Gammaproteobacteria</taxon>
        <taxon>Alteromonadales</taxon>
        <taxon>Pseudoalteromonadaceae</taxon>
        <taxon>Pseudoalteromonas</taxon>
    </lineage>
</organism>
<keyword evidence="2" id="KW-0238">DNA-binding</keyword>
<dbReference type="SMART" id="SM00871">
    <property type="entry name" value="AraC_E_bind"/>
    <property type="match status" value="1"/>
</dbReference>
<dbReference type="Gene3D" id="1.10.10.60">
    <property type="entry name" value="Homeodomain-like"/>
    <property type="match status" value="2"/>
</dbReference>
<comment type="caution">
    <text evidence="5">The sequence shown here is derived from an EMBL/GenBank/DDBJ whole genome shotgun (WGS) entry which is preliminary data.</text>
</comment>
<name>A0A3A3ETK6_9GAMM</name>
<dbReference type="Pfam" id="PF06445">
    <property type="entry name" value="GyrI-like"/>
    <property type="match status" value="1"/>
</dbReference>
<dbReference type="EMBL" id="QYSE01000001">
    <property type="protein sequence ID" value="RJF37421.1"/>
    <property type="molecule type" value="Genomic_DNA"/>
</dbReference>
<dbReference type="InterPro" id="IPR029442">
    <property type="entry name" value="GyrI-like"/>
</dbReference>
<dbReference type="Gene3D" id="3.20.80.10">
    <property type="entry name" value="Regulatory factor, effector binding domain"/>
    <property type="match status" value="1"/>
</dbReference>
<dbReference type="InterPro" id="IPR011256">
    <property type="entry name" value="Reg_factor_effector_dom_sf"/>
</dbReference>
<evidence type="ECO:0000313" key="6">
    <source>
        <dbReference type="Proteomes" id="UP000265938"/>
    </source>
</evidence>
<evidence type="ECO:0000256" key="3">
    <source>
        <dbReference type="ARBA" id="ARBA00023163"/>
    </source>
</evidence>
<dbReference type="PROSITE" id="PS00041">
    <property type="entry name" value="HTH_ARAC_FAMILY_1"/>
    <property type="match status" value="1"/>
</dbReference>
<proteinExistence type="predicted"/>
<dbReference type="RefSeq" id="WP_119852186.1">
    <property type="nucleotide sequence ID" value="NZ_QYSE01000001.1"/>
</dbReference>
<dbReference type="AlphaFoldDB" id="A0A3A3ETK6"/>
<dbReference type="InterPro" id="IPR018062">
    <property type="entry name" value="HTH_AraC-typ_CS"/>
</dbReference>
<keyword evidence="3" id="KW-0804">Transcription</keyword>
<dbReference type="PANTHER" id="PTHR40055">
    <property type="entry name" value="TRANSCRIPTIONAL REGULATOR YGIV-RELATED"/>
    <property type="match status" value="1"/>
</dbReference>